<evidence type="ECO:0000313" key="4">
    <source>
        <dbReference type="Proteomes" id="UP000612899"/>
    </source>
</evidence>
<dbReference type="Pfam" id="PF08327">
    <property type="entry name" value="AHSA1"/>
    <property type="match status" value="1"/>
</dbReference>
<evidence type="ECO:0000313" key="3">
    <source>
        <dbReference type="EMBL" id="GIH11594.1"/>
    </source>
</evidence>
<dbReference type="Proteomes" id="UP000612899">
    <property type="component" value="Unassembled WGS sequence"/>
</dbReference>
<evidence type="ECO:0000259" key="2">
    <source>
        <dbReference type="Pfam" id="PF08327"/>
    </source>
</evidence>
<accession>A0A8J3QI85</accession>
<reference evidence="3" key="1">
    <citation type="submission" date="2021-01" db="EMBL/GenBank/DDBJ databases">
        <title>Whole genome shotgun sequence of Rhizocola hellebori NBRC 109834.</title>
        <authorList>
            <person name="Komaki H."/>
            <person name="Tamura T."/>
        </authorList>
    </citation>
    <scope>NUCLEOTIDE SEQUENCE</scope>
    <source>
        <strain evidence="3">NBRC 109834</strain>
    </source>
</reference>
<evidence type="ECO:0000256" key="1">
    <source>
        <dbReference type="ARBA" id="ARBA00006817"/>
    </source>
</evidence>
<protein>
    <recommendedName>
        <fullName evidence="2">Activator of Hsp90 ATPase homologue 1/2-like C-terminal domain-containing protein</fullName>
    </recommendedName>
</protein>
<feature type="domain" description="Activator of Hsp90 ATPase homologue 1/2-like C-terminal" evidence="2">
    <location>
        <begin position="22"/>
        <end position="136"/>
    </location>
</feature>
<keyword evidence="4" id="KW-1185">Reference proteome</keyword>
<name>A0A8J3QI85_9ACTN</name>
<dbReference type="InterPro" id="IPR023393">
    <property type="entry name" value="START-like_dom_sf"/>
</dbReference>
<dbReference type="RefSeq" id="WP_203915315.1">
    <property type="nucleotide sequence ID" value="NZ_BONY01000145.1"/>
</dbReference>
<dbReference type="SUPFAM" id="SSF55961">
    <property type="entry name" value="Bet v1-like"/>
    <property type="match status" value="1"/>
</dbReference>
<dbReference type="EMBL" id="BONY01000145">
    <property type="protein sequence ID" value="GIH11594.1"/>
    <property type="molecule type" value="Genomic_DNA"/>
</dbReference>
<organism evidence="3 4">
    <name type="scientific">Rhizocola hellebori</name>
    <dbReference type="NCBI Taxonomy" id="1392758"/>
    <lineage>
        <taxon>Bacteria</taxon>
        <taxon>Bacillati</taxon>
        <taxon>Actinomycetota</taxon>
        <taxon>Actinomycetes</taxon>
        <taxon>Micromonosporales</taxon>
        <taxon>Micromonosporaceae</taxon>
        <taxon>Rhizocola</taxon>
    </lineage>
</organism>
<dbReference type="AlphaFoldDB" id="A0A8J3QI85"/>
<proteinExistence type="inferred from homology"/>
<gene>
    <name evidence="3" type="ORF">Rhe02_96610</name>
</gene>
<sequence length="158" mass="18161">MSDKSFTTTFVVDQTPQAAFAAINNVREWWSEDVEGPTDHLDAEFSYSYLDVHRCHMKIVEFVPDEKVVWHCIDNYFSFTKDETEWVDTKLVFEISKHGDQTQIRFTHVGLVPEYECFDVCTNAWSGYVGESLKTLITTGSGARNNEARNAEAQAQYK</sequence>
<dbReference type="Gene3D" id="3.30.530.20">
    <property type="match status" value="1"/>
</dbReference>
<comment type="similarity">
    <text evidence="1">Belongs to the AHA1 family.</text>
</comment>
<comment type="caution">
    <text evidence="3">The sequence shown here is derived from an EMBL/GenBank/DDBJ whole genome shotgun (WGS) entry which is preliminary data.</text>
</comment>
<dbReference type="CDD" id="cd07814">
    <property type="entry name" value="SRPBCC_CalC_Aha1-like"/>
    <property type="match status" value="1"/>
</dbReference>
<dbReference type="InterPro" id="IPR013538">
    <property type="entry name" value="ASHA1/2-like_C"/>
</dbReference>